<name>A0AAD1KCQ0_9GAMM</name>
<dbReference type="InterPro" id="IPR006156">
    <property type="entry name" value="Dihydroneopterin_aldolase"/>
</dbReference>
<dbReference type="EC" id="4.1.2.25" evidence="8"/>
<dbReference type="GO" id="GO:0005737">
    <property type="term" value="C:cytoplasm"/>
    <property type="evidence" value="ECO:0007669"/>
    <property type="project" value="TreeGrafter"/>
</dbReference>
<evidence type="ECO:0000256" key="8">
    <source>
        <dbReference type="RuleBase" id="RU362079"/>
    </source>
</evidence>
<evidence type="ECO:0000256" key="1">
    <source>
        <dbReference type="ARBA" id="ARBA00000693"/>
    </source>
</evidence>
<accession>A0AAD1KCQ0</accession>
<dbReference type="GO" id="GO:0046656">
    <property type="term" value="P:folic acid biosynthetic process"/>
    <property type="evidence" value="ECO:0007669"/>
    <property type="project" value="UniProtKB-UniRule"/>
</dbReference>
<reference evidence="10" key="1">
    <citation type="submission" date="2021-05" db="EMBL/GenBank/DDBJ databases">
        <title>Molecular characterization for Shewanella algae harboring chromosomal blaOXA-55-like strains isolated from clinical and environment sample.</title>
        <authorList>
            <person name="Ohama Y."/>
            <person name="Aoki K."/>
            <person name="Harada S."/>
            <person name="Moriya K."/>
            <person name="Ishii Y."/>
            <person name="Tateda K."/>
        </authorList>
    </citation>
    <scope>NUCLEOTIDE SEQUENCE</scope>
    <source>
        <strain evidence="10">TUM17379</strain>
    </source>
</reference>
<dbReference type="AlphaFoldDB" id="A0AAD1KCQ0"/>
<dbReference type="GO" id="GO:0046654">
    <property type="term" value="P:tetrahydrofolate biosynthetic process"/>
    <property type="evidence" value="ECO:0007669"/>
    <property type="project" value="UniProtKB-UniRule"/>
</dbReference>
<dbReference type="EMBL" id="AP024613">
    <property type="protein sequence ID" value="BCV46106.1"/>
    <property type="molecule type" value="Genomic_DNA"/>
</dbReference>
<comment type="catalytic activity">
    <reaction evidence="1">
        <text>7,8-dihydroneopterin = 7,8-dihydromonapterin</text>
        <dbReference type="Rhea" id="RHEA:45328"/>
        <dbReference type="ChEBI" id="CHEBI:17001"/>
        <dbReference type="ChEBI" id="CHEBI:71175"/>
        <dbReference type="EC" id="5.1.99.8"/>
    </reaction>
</comment>
<sequence>MNISGTGRIIAVLLPIAYLTSGPAVAKGDFMDRVLIRELQIETVIGIYEWEKQVHQTLLIDLDMAWDNRAAADSDDYSQALCYETVSKRLTALITEKPIELIETVAEMIAHCLMSEFSVPWVKVRVMKPGAVPSAKAVGVEIERGI</sequence>
<dbReference type="SUPFAM" id="SSF55620">
    <property type="entry name" value="Tetrahydrobiopterin biosynthesis enzymes-like"/>
    <property type="match status" value="1"/>
</dbReference>
<evidence type="ECO:0000256" key="6">
    <source>
        <dbReference type="ARBA" id="ARBA00023235"/>
    </source>
</evidence>
<dbReference type="InterPro" id="IPR043133">
    <property type="entry name" value="GTP-CH-I_C/QueF"/>
</dbReference>
<dbReference type="FunFam" id="3.30.1130.10:FF:000002">
    <property type="entry name" value="7,8-dihydroneopterin aldolase"/>
    <property type="match status" value="1"/>
</dbReference>
<keyword evidence="7 8" id="KW-0456">Lyase</keyword>
<dbReference type="CDD" id="cd00534">
    <property type="entry name" value="DHNA_DHNTPE"/>
    <property type="match status" value="1"/>
</dbReference>
<comment type="pathway">
    <text evidence="3 8">Cofactor biosynthesis; tetrahydrofolate biosynthesis; 2-amino-4-hydroxy-6-hydroxymethyl-7,8-dihydropteridine diphosphate from 7,8-dihydroneopterin triphosphate: step 3/4.</text>
</comment>
<comment type="similarity">
    <text evidence="4 8">Belongs to the DHNA family.</text>
</comment>
<dbReference type="SMART" id="SM00905">
    <property type="entry name" value="FolB"/>
    <property type="match status" value="1"/>
</dbReference>
<evidence type="ECO:0000259" key="9">
    <source>
        <dbReference type="SMART" id="SM00905"/>
    </source>
</evidence>
<keyword evidence="6" id="KW-0413">Isomerase</keyword>
<dbReference type="NCBIfam" id="TIGR00525">
    <property type="entry name" value="folB"/>
    <property type="match status" value="1"/>
</dbReference>
<dbReference type="Proteomes" id="UP000825078">
    <property type="component" value="Chromosome"/>
</dbReference>
<dbReference type="Gene3D" id="3.30.1130.10">
    <property type="match status" value="1"/>
</dbReference>
<comment type="catalytic activity">
    <reaction evidence="2 8">
        <text>7,8-dihydroneopterin = 6-hydroxymethyl-7,8-dihydropterin + glycolaldehyde</text>
        <dbReference type="Rhea" id="RHEA:10540"/>
        <dbReference type="ChEBI" id="CHEBI:17001"/>
        <dbReference type="ChEBI" id="CHEBI:17071"/>
        <dbReference type="ChEBI" id="CHEBI:44841"/>
        <dbReference type="EC" id="4.1.2.25"/>
    </reaction>
</comment>
<comment type="function">
    <text evidence="8">Catalyzes the conversion of 7,8-dihydroneopterin to 6-hydroxymethyl-7,8-dihydropterin.</text>
</comment>
<evidence type="ECO:0000256" key="3">
    <source>
        <dbReference type="ARBA" id="ARBA00005013"/>
    </source>
</evidence>
<gene>
    <name evidence="10" type="primary">folB</name>
    <name evidence="10" type="ORF">TUM17379_31240</name>
</gene>
<dbReference type="GO" id="GO:0004150">
    <property type="term" value="F:dihydroneopterin aldolase activity"/>
    <property type="evidence" value="ECO:0007669"/>
    <property type="project" value="UniProtKB-UniRule"/>
</dbReference>
<dbReference type="PANTHER" id="PTHR42844:SF1">
    <property type="entry name" value="DIHYDRONEOPTERIN ALDOLASE 1-RELATED"/>
    <property type="match status" value="1"/>
</dbReference>
<feature type="domain" description="Dihydroneopterin aldolase/epimerase" evidence="9">
    <location>
        <begin position="34"/>
        <end position="144"/>
    </location>
</feature>
<keyword evidence="5 8" id="KW-0289">Folate biosynthesis</keyword>
<dbReference type="NCBIfam" id="TIGR00526">
    <property type="entry name" value="folB_dom"/>
    <property type="match status" value="1"/>
</dbReference>
<dbReference type="Pfam" id="PF02152">
    <property type="entry name" value="FolB"/>
    <property type="match status" value="1"/>
</dbReference>
<protein>
    <recommendedName>
        <fullName evidence="8">7,8-dihydroneopterin aldolase</fullName>
        <ecNumber evidence="8">4.1.2.25</ecNumber>
    </recommendedName>
</protein>
<proteinExistence type="inferred from homology"/>
<dbReference type="PANTHER" id="PTHR42844">
    <property type="entry name" value="DIHYDRONEOPTERIN ALDOLASE 1-RELATED"/>
    <property type="match status" value="1"/>
</dbReference>
<evidence type="ECO:0000256" key="5">
    <source>
        <dbReference type="ARBA" id="ARBA00022909"/>
    </source>
</evidence>
<dbReference type="InterPro" id="IPR006157">
    <property type="entry name" value="FolB_dom"/>
</dbReference>
<evidence type="ECO:0000256" key="4">
    <source>
        <dbReference type="ARBA" id="ARBA00005708"/>
    </source>
</evidence>
<evidence type="ECO:0000313" key="10">
    <source>
        <dbReference type="EMBL" id="BCV46106.1"/>
    </source>
</evidence>
<evidence type="ECO:0000256" key="7">
    <source>
        <dbReference type="ARBA" id="ARBA00023239"/>
    </source>
</evidence>
<organism evidence="10 11">
    <name type="scientific">Shewanella algae</name>
    <dbReference type="NCBI Taxonomy" id="38313"/>
    <lineage>
        <taxon>Bacteria</taxon>
        <taxon>Pseudomonadati</taxon>
        <taxon>Pseudomonadota</taxon>
        <taxon>Gammaproteobacteria</taxon>
        <taxon>Alteromonadales</taxon>
        <taxon>Shewanellaceae</taxon>
        <taxon>Shewanella</taxon>
    </lineage>
</organism>
<evidence type="ECO:0000256" key="2">
    <source>
        <dbReference type="ARBA" id="ARBA00001353"/>
    </source>
</evidence>
<dbReference type="GO" id="GO:0016853">
    <property type="term" value="F:isomerase activity"/>
    <property type="evidence" value="ECO:0007669"/>
    <property type="project" value="UniProtKB-KW"/>
</dbReference>
<evidence type="ECO:0000313" key="11">
    <source>
        <dbReference type="Proteomes" id="UP000825078"/>
    </source>
</evidence>